<comment type="caution">
    <text evidence="3">The sequence shown here is derived from an EMBL/GenBank/DDBJ whole genome shotgun (WGS) entry which is preliminary data.</text>
</comment>
<evidence type="ECO:0000313" key="3">
    <source>
        <dbReference type="EMBL" id="GGE25216.1"/>
    </source>
</evidence>
<evidence type="ECO:0000256" key="2">
    <source>
        <dbReference type="ARBA" id="ARBA00023002"/>
    </source>
</evidence>
<accession>A0A8H9KWC7</accession>
<dbReference type="PANTHER" id="PTHR42760">
    <property type="entry name" value="SHORT-CHAIN DEHYDROGENASES/REDUCTASES FAMILY MEMBER"/>
    <property type="match status" value="1"/>
</dbReference>
<dbReference type="PRINTS" id="PR00080">
    <property type="entry name" value="SDRFAMILY"/>
</dbReference>
<dbReference type="SUPFAM" id="SSF51735">
    <property type="entry name" value="NAD(P)-binding Rossmann-fold domains"/>
    <property type="match status" value="1"/>
</dbReference>
<dbReference type="PANTHER" id="PTHR42760:SF5">
    <property type="entry name" value="2-DEHYDRO-3-DEOXY-D-GLUCONATE 5-DEHYDROGENASE"/>
    <property type="match status" value="1"/>
</dbReference>
<dbReference type="FunFam" id="3.40.50.720:FF:000084">
    <property type="entry name" value="Short-chain dehydrogenase reductase"/>
    <property type="match status" value="1"/>
</dbReference>
<organism evidence="3 4">
    <name type="scientific">Sphingobacterium cellulitidis</name>
    <dbReference type="NCBI Taxonomy" id="1768011"/>
    <lineage>
        <taxon>Bacteria</taxon>
        <taxon>Pseudomonadati</taxon>
        <taxon>Bacteroidota</taxon>
        <taxon>Sphingobacteriia</taxon>
        <taxon>Sphingobacteriales</taxon>
        <taxon>Sphingobacteriaceae</taxon>
        <taxon>Sphingobacterium</taxon>
    </lineage>
</organism>
<dbReference type="Gene3D" id="3.40.50.720">
    <property type="entry name" value="NAD(P)-binding Rossmann-like Domain"/>
    <property type="match status" value="1"/>
</dbReference>
<keyword evidence="4" id="KW-1185">Reference proteome</keyword>
<dbReference type="PROSITE" id="PS00061">
    <property type="entry name" value="ADH_SHORT"/>
    <property type="match status" value="1"/>
</dbReference>
<sequence length="257" mass="27724">MMSILSSFDLKGKLALVTGCKRGIGKAMAEGLAEAGADIIGVSASLESEGSDVEKSIQGLGRKFYPYQCDFSKREELYAYIEKVKSEHPQIDILFNNAGNILRKPAVEHPDEYWDQIIEINQNSQFILTREIGKEMVARGSGKIIFTASLLSFQGGVNVPGYAASKGAIASLTKAFANEWASKGVNVNAIAPGYIATDNTEALRNDPNRSASILDRIPAGRWGEAEDFKGPAVFLASQASNYVHGTILTVDGGWMGR</sequence>
<dbReference type="GO" id="GO:0016616">
    <property type="term" value="F:oxidoreductase activity, acting on the CH-OH group of donors, NAD or NADP as acceptor"/>
    <property type="evidence" value="ECO:0007669"/>
    <property type="project" value="TreeGrafter"/>
</dbReference>
<dbReference type="InterPro" id="IPR036291">
    <property type="entry name" value="NAD(P)-bd_dom_sf"/>
</dbReference>
<name>A0A8H9KWC7_9SPHI</name>
<reference evidence="3" key="2">
    <citation type="submission" date="2020-09" db="EMBL/GenBank/DDBJ databases">
        <authorList>
            <person name="Sun Q."/>
            <person name="Zhou Y."/>
        </authorList>
    </citation>
    <scope>NUCLEOTIDE SEQUENCE</scope>
    <source>
        <strain evidence="3">CGMCC 1.15966</strain>
    </source>
</reference>
<proteinExistence type="inferred from homology"/>
<dbReference type="PRINTS" id="PR00081">
    <property type="entry name" value="GDHRDH"/>
</dbReference>
<keyword evidence="2" id="KW-0560">Oxidoreductase</keyword>
<protein>
    <submittedName>
        <fullName evidence="3">2-deoxy-D-gluconate 3-dehydrogenase</fullName>
    </submittedName>
</protein>
<gene>
    <name evidence="3" type="primary">kduD1</name>
    <name evidence="3" type="ORF">GCM10011516_23590</name>
</gene>
<dbReference type="Pfam" id="PF13561">
    <property type="entry name" value="adh_short_C2"/>
    <property type="match status" value="1"/>
</dbReference>
<evidence type="ECO:0000256" key="1">
    <source>
        <dbReference type="ARBA" id="ARBA00006484"/>
    </source>
</evidence>
<comment type="similarity">
    <text evidence="1">Belongs to the short-chain dehydrogenases/reductases (SDR) family.</text>
</comment>
<evidence type="ECO:0000313" key="4">
    <source>
        <dbReference type="Proteomes" id="UP000614460"/>
    </source>
</evidence>
<dbReference type="InterPro" id="IPR002347">
    <property type="entry name" value="SDR_fam"/>
</dbReference>
<dbReference type="AlphaFoldDB" id="A0A8H9KWC7"/>
<dbReference type="InterPro" id="IPR020904">
    <property type="entry name" value="Sc_DH/Rdtase_CS"/>
</dbReference>
<dbReference type="EMBL" id="BMKM01000005">
    <property type="protein sequence ID" value="GGE25216.1"/>
    <property type="molecule type" value="Genomic_DNA"/>
</dbReference>
<dbReference type="Proteomes" id="UP000614460">
    <property type="component" value="Unassembled WGS sequence"/>
</dbReference>
<reference evidence="3" key="1">
    <citation type="journal article" date="2014" name="Int. J. Syst. Evol. Microbiol.">
        <title>Complete genome sequence of Corynebacterium casei LMG S-19264T (=DSM 44701T), isolated from a smear-ripened cheese.</title>
        <authorList>
            <consortium name="US DOE Joint Genome Institute (JGI-PGF)"/>
            <person name="Walter F."/>
            <person name="Albersmeier A."/>
            <person name="Kalinowski J."/>
            <person name="Ruckert C."/>
        </authorList>
    </citation>
    <scope>NUCLEOTIDE SEQUENCE</scope>
    <source>
        <strain evidence="3">CGMCC 1.15966</strain>
    </source>
</reference>